<dbReference type="AlphaFoldDB" id="A0A7G6SYT1"/>
<name>A0A7G6SYT1_9HYPH</name>
<dbReference type="InterPro" id="IPR009057">
    <property type="entry name" value="Homeodomain-like_sf"/>
</dbReference>
<keyword evidence="1" id="KW-0805">Transcription regulation</keyword>
<accession>A0A7G6SYT1</accession>
<dbReference type="InterPro" id="IPR001647">
    <property type="entry name" value="HTH_TetR"/>
</dbReference>
<dbReference type="PANTHER" id="PTHR47506:SF3">
    <property type="entry name" value="HTH-TYPE TRANSCRIPTIONAL REGULATOR LMRA"/>
    <property type="match status" value="1"/>
</dbReference>
<gene>
    <name evidence="6" type="ORF">HB778_26160</name>
</gene>
<evidence type="ECO:0000256" key="1">
    <source>
        <dbReference type="ARBA" id="ARBA00023015"/>
    </source>
</evidence>
<organism evidence="6 7">
    <name type="scientific">Mesorhizobium huakuii</name>
    <dbReference type="NCBI Taxonomy" id="28104"/>
    <lineage>
        <taxon>Bacteria</taxon>
        <taxon>Pseudomonadati</taxon>
        <taxon>Pseudomonadota</taxon>
        <taxon>Alphaproteobacteria</taxon>
        <taxon>Hyphomicrobiales</taxon>
        <taxon>Phyllobacteriaceae</taxon>
        <taxon>Mesorhizobium</taxon>
    </lineage>
</organism>
<dbReference type="InterPro" id="IPR054156">
    <property type="entry name" value="YxaF_TetR_C"/>
</dbReference>
<feature type="DNA-binding region" description="H-T-H motif" evidence="4">
    <location>
        <begin position="26"/>
        <end position="45"/>
    </location>
</feature>
<dbReference type="Pfam" id="PF21993">
    <property type="entry name" value="TetR_C_13_2"/>
    <property type="match status" value="1"/>
</dbReference>
<evidence type="ECO:0000256" key="2">
    <source>
        <dbReference type="ARBA" id="ARBA00023125"/>
    </source>
</evidence>
<dbReference type="SUPFAM" id="SSF48498">
    <property type="entry name" value="Tetracyclin repressor-like, C-terminal domain"/>
    <property type="match status" value="1"/>
</dbReference>
<dbReference type="Gene3D" id="1.10.357.10">
    <property type="entry name" value="Tetracycline Repressor, domain 2"/>
    <property type="match status" value="1"/>
</dbReference>
<evidence type="ECO:0000313" key="6">
    <source>
        <dbReference type="EMBL" id="QND59663.1"/>
    </source>
</evidence>
<dbReference type="Proteomes" id="UP000515465">
    <property type="component" value="Chromosome"/>
</dbReference>
<dbReference type="PANTHER" id="PTHR47506">
    <property type="entry name" value="TRANSCRIPTIONAL REGULATORY PROTEIN"/>
    <property type="match status" value="1"/>
</dbReference>
<reference evidence="7" key="1">
    <citation type="journal article" date="2020" name="Mol. Plant Microbe">
        <title>Rhizobial microsymbionts of the narrowly endemic Oxytropis species growing in Kamchatka are characterized by significant genetic diversity and possess a set of genes that are associated with T3SS and T6SS secretion systems and can affect the development of symbiosis.</title>
        <authorList>
            <person name="Safronova V."/>
            <person name="Guro P."/>
            <person name="Sazanova A."/>
            <person name="Kuznetsova I."/>
            <person name="Belimov A."/>
            <person name="Yakubov V."/>
            <person name="Chirak E."/>
            <person name="Afonin A."/>
            <person name="Gogolev Y."/>
            <person name="Andronov E."/>
            <person name="Tikhonovich I."/>
        </authorList>
    </citation>
    <scope>NUCLEOTIDE SEQUENCE [LARGE SCALE GENOMIC DNA]</scope>
    <source>
        <strain evidence="7">583</strain>
    </source>
</reference>
<dbReference type="RefSeq" id="WP_183458122.1">
    <property type="nucleotide sequence ID" value="NZ_CP050296.1"/>
</dbReference>
<proteinExistence type="predicted"/>
<dbReference type="Pfam" id="PF00440">
    <property type="entry name" value="TetR_N"/>
    <property type="match status" value="1"/>
</dbReference>
<dbReference type="SUPFAM" id="SSF46689">
    <property type="entry name" value="Homeodomain-like"/>
    <property type="match status" value="1"/>
</dbReference>
<sequence>MATDTRTRMIEATALLLRRRGYHGTSLNDILSASGAPRGSLYFHFPGGKDQLVIEVTRDSVAGVTERLGAALAAEHDPAVAVHHIYQSVGRMLEENEFSLGCPIAPVVLDAPNDVPDLVEICRAAFEQWIGLLREAFMRAGVPERRAHALALLVESSLEGLMVIARATRDRAPLQAVADEVAALIEAAVLAGEVRRRADAAV</sequence>
<feature type="domain" description="HTH tetR-type" evidence="5">
    <location>
        <begin position="3"/>
        <end position="63"/>
    </location>
</feature>
<evidence type="ECO:0000259" key="5">
    <source>
        <dbReference type="PROSITE" id="PS50977"/>
    </source>
</evidence>
<dbReference type="EMBL" id="CP050296">
    <property type="protein sequence ID" value="QND59663.1"/>
    <property type="molecule type" value="Genomic_DNA"/>
</dbReference>
<dbReference type="GO" id="GO:0003677">
    <property type="term" value="F:DNA binding"/>
    <property type="evidence" value="ECO:0007669"/>
    <property type="project" value="UniProtKB-UniRule"/>
</dbReference>
<dbReference type="InterPro" id="IPR036271">
    <property type="entry name" value="Tet_transcr_reg_TetR-rel_C_sf"/>
</dbReference>
<keyword evidence="3" id="KW-0804">Transcription</keyword>
<dbReference type="PROSITE" id="PS50977">
    <property type="entry name" value="HTH_TETR_2"/>
    <property type="match status" value="1"/>
</dbReference>
<evidence type="ECO:0000256" key="4">
    <source>
        <dbReference type="PROSITE-ProRule" id="PRU00335"/>
    </source>
</evidence>
<keyword evidence="2 4" id="KW-0238">DNA-binding</keyword>
<evidence type="ECO:0000256" key="3">
    <source>
        <dbReference type="ARBA" id="ARBA00023163"/>
    </source>
</evidence>
<protein>
    <submittedName>
        <fullName evidence="6">TetR/AcrR family transcriptional regulator</fullName>
    </submittedName>
</protein>
<evidence type="ECO:0000313" key="7">
    <source>
        <dbReference type="Proteomes" id="UP000515465"/>
    </source>
</evidence>